<evidence type="ECO:0000256" key="2">
    <source>
        <dbReference type="ARBA" id="ARBA00010497"/>
    </source>
</evidence>
<feature type="domain" description="Prenyltransferase alpha-alpha toroid" evidence="8">
    <location>
        <begin position="9"/>
        <end position="331"/>
    </location>
</feature>
<dbReference type="EMBL" id="AUWU02000003">
    <property type="protein sequence ID" value="KAH0574856.1"/>
    <property type="molecule type" value="Genomic_DNA"/>
</dbReference>
<keyword evidence="4" id="KW-0808">Transferase</keyword>
<organism evidence="9 10">
    <name type="scientific">Spironucleus salmonicida</name>
    <dbReference type="NCBI Taxonomy" id="348837"/>
    <lineage>
        <taxon>Eukaryota</taxon>
        <taxon>Metamonada</taxon>
        <taxon>Diplomonadida</taxon>
        <taxon>Hexamitidae</taxon>
        <taxon>Hexamitinae</taxon>
        <taxon>Spironucleus</taxon>
    </lineage>
</organism>
<dbReference type="Pfam" id="PF00432">
    <property type="entry name" value="Prenyltrans"/>
    <property type="match status" value="1"/>
</dbReference>
<evidence type="ECO:0000256" key="6">
    <source>
        <dbReference type="ARBA" id="ARBA00022737"/>
    </source>
</evidence>
<dbReference type="GO" id="GO:0046872">
    <property type="term" value="F:metal ion binding"/>
    <property type="evidence" value="ECO:0007669"/>
    <property type="project" value="UniProtKB-KW"/>
</dbReference>
<evidence type="ECO:0000256" key="1">
    <source>
        <dbReference type="ARBA" id="ARBA00001947"/>
    </source>
</evidence>
<keyword evidence="10" id="KW-1185">Reference proteome</keyword>
<dbReference type="RefSeq" id="XP_067765629.1">
    <property type="nucleotide sequence ID" value="XM_067906361.1"/>
</dbReference>
<dbReference type="GO" id="GO:0005953">
    <property type="term" value="C:CAAX-protein geranylgeranyltransferase complex"/>
    <property type="evidence" value="ECO:0007669"/>
    <property type="project" value="TreeGrafter"/>
</dbReference>
<reference evidence="9 10" key="1">
    <citation type="journal article" date="2014" name="PLoS Genet.">
        <title>The Genome of Spironucleus salmonicida Highlights a Fish Pathogen Adapted to Fluctuating Environments.</title>
        <authorList>
            <person name="Xu F."/>
            <person name="Jerlstrom-Hultqvist J."/>
            <person name="Einarsson E."/>
            <person name="Astvaldsson A."/>
            <person name="Svard S.G."/>
            <person name="Andersson J.O."/>
        </authorList>
    </citation>
    <scope>NUCLEOTIDE SEQUENCE [LARGE SCALE GENOMIC DNA]</scope>
    <source>
        <strain evidence="9 10">ATCC 50377</strain>
    </source>
</reference>
<comment type="caution">
    <text evidence="9">The sequence shown here is derived from an EMBL/GenBank/DDBJ whole genome shotgun (WGS) entry which is preliminary data.</text>
</comment>
<keyword evidence="3" id="KW-0637">Prenyltransferase</keyword>
<keyword evidence="5" id="KW-0479">Metal-binding</keyword>
<evidence type="ECO:0000256" key="3">
    <source>
        <dbReference type="ARBA" id="ARBA00022602"/>
    </source>
</evidence>
<dbReference type="Gene3D" id="1.50.10.20">
    <property type="match status" value="1"/>
</dbReference>
<dbReference type="InterPro" id="IPR008930">
    <property type="entry name" value="Terpenoid_cyclase/PrenylTrfase"/>
</dbReference>
<keyword evidence="6" id="KW-0677">Repeat</keyword>
<proteinExistence type="inferred from homology"/>
<comment type="cofactor">
    <cofactor evidence="1">
        <name>Zn(2+)</name>
        <dbReference type="ChEBI" id="CHEBI:29105"/>
    </cofactor>
</comment>
<keyword evidence="7" id="KW-0862">Zinc</keyword>
<dbReference type="KEGG" id="ssao:94296494"/>
<name>A0A9P8LV84_9EUKA</name>
<evidence type="ECO:0000256" key="7">
    <source>
        <dbReference type="ARBA" id="ARBA00022833"/>
    </source>
</evidence>
<dbReference type="PANTHER" id="PTHR11774:SF4">
    <property type="entry name" value="GERANYLGERANYL TRANSFERASE TYPE-1 SUBUNIT BETA"/>
    <property type="match status" value="1"/>
</dbReference>
<protein>
    <submittedName>
        <fullName evidence="9">Geranylgeranyltransferase type-1 subunit beta</fullName>
    </submittedName>
</protein>
<evidence type="ECO:0000256" key="5">
    <source>
        <dbReference type="ARBA" id="ARBA00022723"/>
    </source>
</evidence>
<dbReference type="PANTHER" id="PTHR11774">
    <property type="entry name" value="GERANYLGERANYL TRANSFERASE TYPE BETA SUBUNIT"/>
    <property type="match status" value="1"/>
</dbReference>
<comment type="similarity">
    <text evidence="2">Belongs to the protein prenyltransferase subunit beta family.</text>
</comment>
<dbReference type="InterPro" id="IPR045089">
    <property type="entry name" value="PGGT1B-like"/>
</dbReference>
<evidence type="ECO:0000313" key="10">
    <source>
        <dbReference type="Proteomes" id="UP000018208"/>
    </source>
</evidence>
<dbReference type="InterPro" id="IPR001330">
    <property type="entry name" value="Prenyltrans"/>
</dbReference>
<evidence type="ECO:0000256" key="4">
    <source>
        <dbReference type="ARBA" id="ARBA00022679"/>
    </source>
</evidence>
<evidence type="ECO:0000313" key="9">
    <source>
        <dbReference type="EMBL" id="KAH0574856.1"/>
    </source>
</evidence>
<dbReference type="AlphaFoldDB" id="A0A9P8LV84"/>
<evidence type="ECO:0000259" key="8">
    <source>
        <dbReference type="Pfam" id="PF00432"/>
    </source>
</evidence>
<dbReference type="GO" id="GO:0004662">
    <property type="term" value="F:CAAX-protein geranylgeranyltransferase activity"/>
    <property type="evidence" value="ECO:0007669"/>
    <property type="project" value="TreeGrafter"/>
</dbReference>
<dbReference type="OrthoDB" id="5428259at2759"/>
<dbReference type="Proteomes" id="UP000018208">
    <property type="component" value="Unassembled WGS sequence"/>
</dbReference>
<gene>
    <name evidence="9" type="ORF">SS50377_22471</name>
</gene>
<accession>A0A9P8LV84</accession>
<dbReference type="SUPFAM" id="SSF48239">
    <property type="entry name" value="Terpenoid cyclases/Protein prenyltransferases"/>
    <property type="match status" value="1"/>
</dbReference>
<sequence>MKPKMKEFCRDGHIAFSYLLLQKQFEMNKIKIDHGRDLTMFLSLAVFDILDSQEFIEKVRDPIQKQIIRGLKLHYQDMQNIMMLIQCAVILDFDIQQYINIQDLVDQIISCQLQNGSFQASTEPNSYTDVRDIGLALISLYLLKIRYNINIDSLNTVSIQSYLTSLETPDFFISQSPYSEGHAGGVFLTLISQEMLQRLGYKLVYSFNHRRIVNRLVNLQQFLLAGRPNKPPCLCYHLWSYGSLKLLNQQNLLNHESLLNMTLEAQFQVKLPDSVIQQLLQPFQRLEDCNSKQDFYSFLYANYKTIFMGFGADQIDPDALHTFSPLMYLAGQNFTNQKIDFATFLTEKKLKIWQKE</sequence>
<dbReference type="GeneID" id="94296494"/>